<protein>
    <recommendedName>
        <fullName evidence="1">DUF642 domain-containing protein</fullName>
    </recommendedName>
</protein>
<evidence type="ECO:0000313" key="2">
    <source>
        <dbReference type="EMBL" id="KAG0589683.1"/>
    </source>
</evidence>
<keyword evidence="3" id="KW-1185">Reference proteome</keyword>
<evidence type="ECO:0000259" key="1">
    <source>
        <dbReference type="Pfam" id="PF04862"/>
    </source>
</evidence>
<dbReference type="EMBL" id="CM026421">
    <property type="protein sequence ID" value="KAG0589683.1"/>
    <property type="molecule type" value="Genomic_DNA"/>
</dbReference>
<reference evidence="2" key="1">
    <citation type="submission" date="2020-06" db="EMBL/GenBank/DDBJ databases">
        <title>WGS assembly of Ceratodon purpureus strain R40.</title>
        <authorList>
            <person name="Carey S.B."/>
            <person name="Jenkins J."/>
            <person name="Shu S."/>
            <person name="Lovell J.T."/>
            <person name="Sreedasyam A."/>
            <person name="Maumus F."/>
            <person name="Tiley G.P."/>
            <person name="Fernandez-Pozo N."/>
            <person name="Barry K."/>
            <person name="Chen C."/>
            <person name="Wang M."/>
            <person name="Lipzen A."/>
            <person name="Daum C."/>
            <person name="Saski C.A."/>
            <person name="Payton A.C."/>
            <person name="Mcbreen J.C."/>
            <person name="Conrad R.E."/>
            <person name="Kollar L.M."/>
            <person name="Olsson S."/>
            <person name="Huttunen S."/>
            <person name="Landis J.B."/>
            <person name="Wickett N.J."/>
            <person name="Johnson M.G."/>
            <person name="Rensing S.A."/>
            <person name="Grimwood J."/>
            <person name="Schmutz J."/>
            <person name="Mcdaniel S.F."/>
        </authorList>
    </citation>
    <scope>NUCLEOTIDE SEQUENCE</scope>
    <source>
        <strain evidence="2">R40</strain>
    </source>
</reference>
<feature type="domain" description="DUF642" evidence="1">
    <location>
        <begin position="114"/>
        <end position="283"/>
    </location>
</feature>
<gene>
    <name evidence="2" type="ORF">KC19_1G039700</name>
</gene>
<dbReference type="AlphaFoldDB" id="A0A8T0J4J3"/>
<dbReference type="Proteomes" id="UP000822688">
    <property type="component" value="Chromosome 1"/>
</dbReference>
<comment type="caution">
    <text evidence="2">The sequence shown here is derived from an EMBL/GenBank/DDBJ whole genome shotgun (WGS) entry which is preliminary data.</text>
</comment>
<name>A0A8T0J4J3_CERPU</name>
<dbReference type="InterPro" id="IPR006946">
    <property type="entry name" value="DGR2-like_dom"/>
</dbReference>
<dbReference type="Pfam" id="PF04862">
    <property type="entry name" value="DUF642"/>
    <property type="match status" value="1"/>
</dbReference>
<proteinExistence type="predicted"/>
<sequence length="326" mass="34776">MGRPAQIMSANCLRRRASLTSAKRGGIVRMHRSPASIRMTTCVVLMWAVLVCGFGLSSAISDADDLDSDLIETETGWRFADDDNIQAFDAAAPAAGNSTGPAPAPAKAISGRVPLKNGDFEQAVMVAGAGDTLITSDANLPNWYPGGAGVFVTQGYKYSSFDPSSKYAVHLNNPFAANYSQGSITTLLTPIPAKGKTFTIQYDCARNPNGPTNQLSAVKVSSQTATTTTAWQMHHVKYNATDNQTTYITWSRMSFVFTGTGAALNITMESMSERYGPVVDNVVMLTGSHPLSAAPSMTSLLSVWQRPLFTAAVVMASFHSQLLSLL</sequence>
<organism evidence="2 3">
    <name type="scientific">Ceratodon purpureus</name>
    <name type="common">Fire moss</name>
    <name type="synonym">Dicranum purpureum</name>
    <dbReference type="NCBI Taxonomy" id="3225"/>
    <lineage>
        <taxon>Eukaryota</taxon>
        <taxon>Viridiplantae</taxon>
        <taxon>Streptophyta</taxon>
        <taxon>Embryophyta</taxon>
        <taxon>Bryophyta</taxon>
        <taxon>Bryophytina</taxon>
        <taxon>Bryopsida</taxon>
        <taxon>Dicranidae</taxon>
        <taxon>Pseudoditrichales</taxon>
        <taxon>Ditrichaceae</taxon>
        <taxon>Ceratodon</taxon>
    </lineage>
</organism>
<evidence type="ECO:0000313" key="3">
    <source>
        <dbReference type="Proteomes" id="UP000822688"/>
    </source>
</evidence>
<accession>A0A8T0J4J3</accession>